<accession>A0A183DI01</accession>
<dbReference type="AlphaFoldDB" id="A0A183DI01"/>
<dbReference type="Proteomes" id="UP000271098">
    <property type="component" value="Unassembled WGS sequence"/>
</dbReference>
<gene>
    <name evidence="2" type="ORF">GPUH_LOCUS8341</name>
</gene>
<name>A0A183DI01_9BILA</name>
<keyword evidence="3" id="KW-1185">Reference proteome</keyword>
<reference evidence="4" key="1">
    <citation type="submission" date="2016-06" db="UniProtKB">
        <authorList>
            <consortium name="WormBaseParasite"/>
        </authorList>
    </citation>
    <scope>IDENTIFICATION</scope>
</reference>
<dbReference type="OrthoDB" id="5847216at2759"/>
<feature type="coiled-coil region" evidence="1">
    <location>
        <begin position="40"/>
        <end position="74"/>
    </location>
</feature>
<evidence type="ECO:0000256" key="1">
    <source>
        <dbReference type="SAM" id="Coils"/>
    </source>
</evidence>
<organism evidence="4">
    <name type="scientific">Gongylonema pulchrum</name>
    <dbReference type="NCBI Taxonomy" id="637853"/>
    <lineage>
        <taxon>Eukaryota</taxon>
        <taxon>Metazoa</taxon>
        <taxon>Ecdysozoa</taxon>
        <taxon>Nematoda</taxon>
        <taxon>Chromadorea</taxon>
        <taxon>Rhabditida</taxon>
        <taxon>Spirurina</taxon>
        <taxon>Spiruromorpha</taxon>
        <taxon>Spiruroidea</taxon>
        <taxon>Gongylonematidae</taxon>
        <taxon>Gongylonema</taxon>
    </lineage>
</organism>
<evidence type="ECO:0000313" key="2">
    <source>
        <dbReference type="EMBL" id="VDK61936.1"/>
    </source>
</evidence>
<dbReference type="WBParaSite" id="GPUH_0000835101-mRNA-1">
    <property type="protein sequence ID" value="GPUH_0000835101-mRNA-1"/>
    <property type="gene ID" value="GPUH_0000835101"/>
</dbReference>
<reference evidence="2 3" key="2">
    <citation type="submission" date="2018-11" db="EMBL/GenBank/DDBJ databases">
        <authorList>
            <consortium name="Pathogen Informatics"/>
        </authorList>
    </citation>
    <scope>NUCLEOTIDE SEQUENCE [LARGE SCALE GENOMIC DNA]</scope>
</reference>
<feature type="coiled-coil region" evidence="1">
    <location>
        <begin position="108"/>
        <end position="135"/>
    </location>
</feature>
<evidence type="ECO:0000313" key="3">
    <source>
        <dbReference type="Proteomes" id="UP000271098"/>
    </source>
</evidence>
<proteinExistence type="predicted"/>
<evidence type="ECO:0000313" key="4">
    <source>
        <dbReference type="WBParaSite" id="GPUH_0000835101-mRNA-1"/>
    </source>
</evidence>
<protein>
    <submittedName>
        <fullName evidence="2 4">Uncharacterized protein</fullName>
    </submittedName>
</protein>
<sequence>MNRGTRDVQVDAHPRVVSKYVACRPNSRHKTTDIEKGDLFDEVEERLKLCQGELNTTRRQVEVLQQKLVDTVEQRLVRAKFSPIKILSPVKELSISTIGSDERDESLTADFKEQLEELKKQNEDLAARLQESEFGRQNLISSQQQQIAHLVSEFDVVRKELDQASAFIKTASTH</sequence>
<dbReference type="EMBL" id="UYRT01024039">
    <property type="protein sequence ID" value="VDK61936.1"/>
    <property type="molecule type" value="Genomic_DNA"/>
</dbReference>
<keyword evidence="1" id="KW-0175">Coiled coil</keyword>